<feature type="region of interest" description="Disordered" evidence="1">
    <location>
        <begin position="1"/>
        <end position="32"/>
    </location>
</feature>
<evidence type="ECO:0000313" key="3">
    <source>
        <dbReference type="Proteomes" id="UP000004810"/>
    </source>
</evidence>
<accession>J9EAY5</accession>
<organism evidence="2 3">
    <name type="scientific">Wuchereria bancrofti</name>
    <dbReference type="NCBI Taxonomy" id="6293"/>
    <lineage>
        <taxon>Eukaryota</taxon>
        <taxon>Metazoa</taxon>
        <taxon>Ecdysozoa</taxon>
        <taxon>Nematoda</taxon>
        <taxon>Chromadorea</taxon>
        <taxon>Rhabditida</taxon>
        <taxon>Spirurina</taxon>
        <taxon>Spiruromorpha</taxon>
        <taxon>Filarioidea</taxon>
        <taxon>Onchocercidae</taxon>
        <taxon>Wuchereria</taxon>
    </lineage>
</organism>
<dbReference type="AlphaFoldDB" id="J9EAY5"/>
<gene>
    <name evidence="2" type="ORF">WUBG_09558</name>
</gene>
<proteinExistence type="predicted"/>
<dbReference type="EMBL" id="ADBV01005377">
    <property type="protein sequence ID" value="EJW79531.1"/>
    <property type="molecule type" value="Genomic_DNA"/>
</dbReference>
<feature type="compositionally biased region" description="Basic and acidic residues" evidence="1">
    <location>
        <begin position="8"/>
        <end position="32"/>
    </location>
</feature>
<reference evidence="3" key="1">
    <citation type="submission" date="2012-08" db="EMBL/GenBank/DDBJ databases">
        <title>The Genome Sequence of Wuchereria bancrofti.</title>
        <authorList>
            <person name="Nutman T.B."/>
            <person name="Fink D.L."/>
            <person name="Russ C."/>
            <person name="Young S."/>
            <person name="Zeng Q."/>
            <person name="Koehrsen M."/>
            <person name="Alvarado L."/>
            <person name="Berlin A."/>
            <person name="Chapman S.B."/>
            <person name="Chen Z."/>
            <person name="Freedman E."/>
            <person name="Gellesch M."/>
            <person name="Goldberg J."/>
            <person name="Griggs A."/>
            <person name="Gujja S."/>
            <person name="Heilman E.R."/>
            <person name="Heiman D."/>
            <person name="Hepburn T."/>
            <person name="Howarth C."/>
            <person name="Jen D."/>
            <person name="Larson L."/>
            <person name="Lewis B."/>
            <person name="Mehta T."/>
            <person name="Park D."/>
            <person name="Pearson M."/>
            <person name="Roberts A."/>
            <person name="Saif S."/>
            <person name="Shea T."/>
            <person name="Shenoy N."/>
            <person name="Sisk P."/>
            <person name="Stolte C."/>
            <person name="Sykes S."/>
            <person name="Walk T."/>
            <person name="White J."/>
            <person name="Yandava C."/>
            <person name="Haas B."/>
            <person name="Henn M.R."/>
            <person name="Nusbaum C."/>
            <person name="Birren B."/>
        </authorList>
    </citation>
    <scope>NUCLEOTIDE SEQUENCE [LARGE SCALE GENOMIC DNA]</scope>
    <source>
        <strain evidence="3">NA</strain>
    </source>
</reference>
<comment type="caution">
    <text evidence="2">The sequence shown here is derived from an EMBL/GenBank/DDBJ whole genome shotgun (WGS) entry which is preliminary data.</text>
</comment>
<dbReference type="Proteomes" id="UP000004810">
    <property type="component" value="Unassembled WGS sequence"/>
</dbReference>
<protein>
    <submittedName>
        <fullName evidence="2">Uncharacterized protein</fullName>
    </submittedName>
</protein>
<name>J9EAY5_WUCBA</name>
<sequence length="76" mass="8671">MNEEDSDEVRIIKPNNETDDRPIASRTRGAERKQKLLQTNTKGTFNKAIIFSLLLQITSANRCNWIAGIPFNLPQK</sequence>
<evidence type="ECO:0000313" key="2">
    <source>
        <dbReference type="EMBL" id="EJW79531.1"/>
    </source>
</evidence>
<evidence type="ECO:0000256" key="1">
    <source>
        <dbReference type="SAM" id="MobiDB-lite"/>
    </source>
</evidence>